<dbReference type="InterPro" id="IPR026444">
    <property type="entry name" value="Secre_tail"/>
</dbReference>
<dbReference type="EMBL" id="JSYL01000003">
    <property type="protein sequence ID" value="KIA89373.1"/>
    <property type="molecule type" value="Genomic_DNA"/>
</dbReference>
<organism evidence="4 5">
    <name type="scientific">Kaistella jeonii</name>
    <dbReference type="NCBI Taxonomy" id="266749"/>
    <lineage>
        <taxon>Bacteria</taxon>
        <taxon>Pseudomonadati</taxon>
        <taxon>Bacteroidota</taxon>
        <taxon>Flavobacteriia</taxon>
        <taxon>Flavobacteriales</taxon>
        <taxon>Weeksellaceae</taxon>
        <taxon>Chryseobacterium group</taxon>
        <taxon>Kaistella</taxon>
    </lineage>
</organism>
<evidence type="ECO:0000256" key="1">
    <source>
        <dbReference type="ARBA" id="ARBA00022729"/>
    </source>
</evidence>
<evidence type="ECO:0000259" key="3">
    <source>
        <dbReference type="Pfam" id="PF18962"/>
    </source>
</evidence>
<dbReference type="OrthoDB" id="8981767at2"/>
<dbReference type="RefSeq" id="WP_039351046.1">
    <property type="nucleotide sequence ID" value="NZ_FOLA01000005.1"/>
</dbReference>
<accession>A0A0C1FBX5</accession>
<keyword evidence="5" id="KW-1185">Reference proteome</keyword>
<comment type="caution">
    <text evidence="4">The sequence shown here is derived from an EMBL/GenBank/DDBJ whole genome shotgun (WGS) entry which is preliminary data.</text>
</comment>
<dbReference type="Proteomes" id="UP000031473">
    <property type="component" value="Unassembled WGS sequence"/>
</dbReference>
<feature type="signal peptide" evidence="2">
    <location>
        <begin position="1"/>
        <end position="23"/>
    </location>
</feature>
<feature type="chain" id="PRO_5030004953" description="Secretion system C-terminal sorting domain-containing protein" evidence="2">
    <location>
        <begin position="24"/>
        <end position="430"/>
    </location>
</feature>
<dbReference type="NCBIfam" id="TIGR04183">
    <property type="entry name" value="Por_Secre_tail"/>
    <property type="match status" value="1"/>
</dbReference>
<sequence>MKKTVFSLFLTGSLLLGMHTVDAQVYKIGEGVYFPGGVSNNSVVSIMQGKDMYKWDTTSGLVNIGTLAVGTSLSGNICITNDGSKIAGSFTNPVNSLNEMSIYDVGSQTWQNLGSIAATGSGTDLSSSWGMSGDGSIIVGLGWINAGKAHAVKWDAANGMVDLGAVLATRSSRANAISNNKEIIVGWQDQADGFRSGVKWVNGIVQYIKDNDNNLVGEAVGVSDDGKIIAGGNQGLPYVWNETTGFQKITHPNASPFFKGAATGISGDGKTVVGYFRPNGPPFGGEGYIWTEATGRINLNDYVTSLGLSTEGLTFSLPLAISQDGKKIVGTGVKTGTFQAVAFLIDLTSTLATQNWSKTQITIAPNPVKESLTIFGGKIDSVEIYSLTGQKMKDLKIVNGKADVSYLSKGVYILKVVAEGKKQNIKFIKE</sequence>
<dbReference type="SUPFAM" id="SSF69304">
    <property type="entry name" value="Tricorn protease N-terminal domain"/>
    <property type="match status" value="1"/>
</dbReference>
<proteinExistence type="predicted"/>
<evidence type="ECO:0000313" key="5">
    <source>
        <dbReference type="Proteomes" id="UP000031473"/>
    </source>
</evidence>
<dbReference type="Pfam" id="PF18962">
    <property type="entry name" value="Por_Secre_tail"/>
    <property type="match status" value="1"/>
</dbReference>
<dbReference type="STRING" id="266749.SAMN05421876_105168"/>
<feature type="domain" description="Secretion system C-terminal sorting" evidence="3">
    <location>
        <begin position="364"/>
        <end position="427"/>
    </location>
</feature>
<dbReference type="AlphaFoldDB" id="A0A0C1FBX5"/>
<evidence type="ECO:0000256" key="2">
    <source>
        <dbReference type="SAM" id="SignalP"/>
    </source>
</evidence>
<gene>
    <name evidence="4" type="ORF">OA86_07210</name>
</gene>
<protein>
    <recommendedName>
        <fullName evidence="3">Secretion system C-terminal sorting domain-containing protein</fullName>
    </recommendedName>
</protein>
<reference evidence="4 5" key="1">
    <citation type="submission" date="2014-10" db="EMBL/GenBank/DDBJ databases">
        <title>Kaistella jeonii genome.</title>
        <authorList>
            <person name="Clayton J.T."/>
            <person name="Newman J.D."/>
        </authorList>
    </citation>
    <scope>NUCLEOTIDE SEQUENCE [LARGE SCALE GENOMIC DNA]</scope>
    <source>
        <strain evidence="4 5">DSM 17048</strain>
    </source>
</reference>
<name>A0A0C1FBX5_9FLAO</name>
<evidence type="ECO:0000313" key="4">
    <source>
        <dbReference type="EMBL" id="KIA89373.1"/>
    </source>
</evidence>
<keyword evidence="1 2" id="KW-0732">Signal</keyword>